<evidence type="ECO:0000259" key="4">
    <source>
        <dbReference type="PROSITE" id="PS50887"/>
    </source>
</evidence>
<dbReference type="SMART" id="SM00086">
    <property type="entry name" value="PAC"/>
    <property type="match status" value="3"/>
</dbReference>
<dbReference type="InterPro" id="IPR035965">
    <property type="entry name" value="PAS-like_dom_sf"/>
</dbReference>
<dbReference type="InterPro" id="IPR013767">
    <property type="entry name" value="PAS_fold"/>
</dbReference>
<dbReference type="NCBIfam" id="TIGR00229">
    <property type="entry name" value="sensory_box"/>
    <property type="match status" value="3"/>
</dbReference>
<dbReference type="InterPro" id="IPR043128">
    <property type="entry name" value="Rev_trsase/Diguanyl_cyclase"/>
</dbReference>
<dbReference type="RefSeq" id="WP_088248057.1">
    <property type="nucleotide sequence ID" value="NZ_NHMK01000010.1"/>
</dbReference>
<dbReference type="InterPro" id="IPR035919">
    <property type="entry name" value="EAL_sf"/>
</dbReference>
<dbReference type="SUPFAM" id="SSF141868">
    <property type="entry name" value="EAL domain-like"/>
    <property type="match status" value="1"/>
</dbReference>
<dbReference type="SMART" id="SM00052">
    <property type="entry name" value="EAL"/>
    <property type="match status" value="1"/>
</dbReference>
<dbReference type="SUPFAM" id="SSF55785">
    <property type="entry name" value="PYP-like sensor domain (PAS domain)"/>
    <property type="match status" value="3"/>
</dbReference>
<dbReference type="InterPro" id="IPR052155">
    <property type="entry name" value="Biofilm_reg_signaling"/>
</dbReference>
<proteinExistence type="predicted"/>
<dbReference type="InterPro" id="IPR029787">
    <property type="entry name" value="Nucleotide_cyclase"/>
</dbReference>
<dbReference type="Proteomes" id="UP000197208">
    <property type="component" value="Unassembled WGS sequence"/>
</dbReference>
<dbReference type="FunFam" id="3.30.70.270:FF:000001">
    <property type="entry name" value="Diguanylate cyclase domain protein"/>
    <property type="match status" value="1"/>
</dbReference>
<dbReference type="InterPro" id="IPR000700">
    <property type="entry name" value="PAS-assoc_C"/>
</dbReference>
<dbReference type="PANTHER" id="PTHR44757">
    <property type="entry name" value="DIGUANYLATE CYCLASE DGCP"/>
    <property type="match status" value="1"/>
</dbReference>
<dbReference type="SMART" id="SM00267">
    <property type="entry name" value="GGDEF"/>
    <property type="match status" value="1"/>
</dbReference>
<dbReference type="PROSITE" id="PS50112">
    <property type="entry name" value="PAS"/>
    <property type="match status" value="1"/>
</dbReference>
<dbReference type="Gene3D" id="3.20.20.450">
    <property type="entry name" value="EAL domain"/>
    <property type="match status" value="1"/>
</dbReference>
<dbReference type="PROSITE" id="PS50113">
    <property type="entry name" value="PAC"/>
    <property type="match status" value="3"/>
</dbReference>
<dbReference type="Pfam" id="PF00990">
    <property type="entry name" value="GGDEF"/>
    <property type="match status" value="1"/>
</dbReference>
<dbReference type="Pfam" id="PF00989">
    <property type="entry name" value="PAS"/>
    <property type="match status" value="1"/>
</dbReference>
<feature type="domain" description="GGDEF" evidence="4">
    <location>
        <begin position="548"/>
        <end position="681"/>
    </location>
</feature>
<feature type="domain" description="PAC" evidence="2">
    <location>
        <begin position="208"/>
        <end position="261"/>
    </location>
</feature>
<dbReference type="InterPro" id="IPR013656">
    <property type="entry name" value="PAS_4"/>
</dbReference>
<evidence type="ECO:0000313" key="6">
    <source>
        <dbReference type="Proteomes" id="UP000197208"/>
    </source>
</evidence>
<dbReference type="CDD" id="cd00130">
    <property type="entry name" value="PAS"/>
    <property type="match status" value="3"/>
</dbReference>
<comment type="caution">
    <text evidence="5">The sequence shown here is derived from an EMBL/GenBank/DDBJ whole genome shotgun (WGS) entry which is preliminary data.</text>
</comment>
<evidence type="ECO:0008006" key="7">
    <source>
        <dbReference type="Google" id="ProtNLM"/>
    </source>
</evidence>
<dbReference type="InterPro" id="IPR000014">
    <property type="entry name" value="PAS"/>
</dbReference>
<dbReference type="SUPFAM" id="SSF55073">
    <property type="entry name" value="Nucleotide cyclase"/>
    <property type="match status" value="1"/>
</dbReference>
<dbReference type="GO" id="GO:0006355">
    <property type="term" value="P:regulation of DNA-templated transcription"/>
    <property type="evidence" value="ECO:0007669"/>
    <property type="project" value="InterPro"/>
</dbReference>
<dbReference type="OrthoDB" id="9816034at2"/>
<evidence type="ECO:0000259" key="1">
    <source>
        <dbReference type="PROSITE" id="PS50112"/>
    </source>
</evidence>
<name>A0A246BMF3_9DEIO</name>
<dbReference type="InterPro" id="IPR001610">
    <property type="entry name" value="PAC"/>
</dbReference>
<evidence type="ECO:0000259" key="3">
    <source>
        <dbReference type="PROSITE" id="PS50883"/>
    </source>
</evidence>
<dbReference type="PANTHER" id="PTHR44757:SF4">
    <property type="entry name" value="DIGUANYLATE CYCLASE DGCE-RELATED"/>
    <property type="match status" value="1"/>
</dbReference>
<dbReference type="Pfam" id="PF08447">
    <property type="entry name" value="PAS_3"/>
    <property type="match status" value="1"/>
</dbReference>
<dbReference type="AlphaFoldDB" id="A0A246BMF3"/>
<keyword evidence="6" id="KW-1185">Reference proteome</keyword>
<protein>
    <recommendedName>
        <fullName evidence="7">GGDEF domain-containing protein</fullName>
    </recommendedName>
</protein>
<evidence type="ECO:0000259" key="2">
    <source>
        <dbReference type="PROSITE" id="PS50113"/>
    </source>
</evidence>
<dbReference type="FunFam" id="3.20.20.450:FF:000001">
    <property type="entry name" value="Cyclic di-GMP phosphodiesterase yahA"/>
    <property type="match status" value="1"/>
</dbReference>
<dbReference type="InterPro" id="IPR013655">
    <property type="entry name" value="PAS_fold_3"/>
</dbReference>
<dbReference type="PROSITE" id="PS50883">
    <property type="entry name" value="EAL"/>
    <property type="match status" value="1"/>
</dbReference>
<dbReference type="CDD" id="cd01948">
    <property type="entry name" value="EAL"/>
    <property type="match status" value="1"/>
</dbReference>
<dbReference type="Gene3D" id="3.30.450.20">
    <property type="entry name" value="PAS domain"/>
    <property type="match status" value="3"/>
</dbReference>
<dbReference type="SMART" id="SM00091">
    <property type="entry name" value="PAS"/>
    <property type="match status" value="4"/>
</dbReference>
<organism evidence="5 6">
    <name type="scientific">Deinococcus indicus</name>
    <dbReference type="NCBI Taxonomy" id="223556"/>
    <lineage>
        <taxon>Bacteria</taxon>
        <taxon>Thermotogati</taxon>
        <taxon>Deinococcota</taxon>
        <taxon>Deinococci</taxon>
        <taxon>Deinococcales</taxon>
        <taxon>Deinococcaceae</taxon>
        <taxon>Deinococcus</taxon>
    </lineage>
</organism>
<reference evidence="5 6" key="1">
    <citation type="submission" date="2017-05" db="EMBL/GenBank/DDBJ databases">
        <title>De novo genome assembly of Deniococcus indicus strain DR1.</title>
        <authorList>
            <person name="Chauhan D."/>
            <person name="Yennamalli R.M."/>
            <person name="Priyadarshini R."/>
        </authorList>
    </citation>
    <scope>NUCLEOTIDE SEQUENCE [LARGE SCALE GENOMIC DNA]</scope>
    <source>
        <strain evidence="5 6">DR1</strain>
    </source>
</reference>
<dbReference type="Pfam" id="PF08448">
    <property type="entry name" value="PAS_4"/>
    <property type="match status" value="1"/>
</dbReference>
<feature type="domain" description="EAL" evidence="3">
    <location>
        <begin position="690"/>
        <end position="943"/>
    </location>
</feature>
<dbReference type="EMBL" id="NHMK01000010">
    <property type="protein sequence ID" value="OWL96860.1"/>
    <property type="molecule type" value="Genomic_DNA"/>
</dbReference>
<dbReference type="NCBIfam" id="TIGR00254">
    <property type="entry name" value="GGDEF"/>
    <property type="match status" value="1"/>
</dbReference>
<feature type="domain" description="PAC" evidence="2">
    <location>
        <begin position="334"/>
        <end position="385"/>
    </location>
</feature>
<feature type="domain" description="PAS" evidence="1">
    <location>
        <begin position="386"/>
        <end position="459"/>
    </location>
</feature>
<evidence type="ECO:0000313" key="5">
    <source>
        <dbReference type="EMBL" id="OWL96860.1"/>
    </source>
</evidence>
<sequence>MLQPGLTFVGAFAQFGDGVALLDLDLRFGEANGPLRRWLSHLSVPETGTLPELLHPEDLAGQLRAVSDVVGGARREVTFGARLHPAQGDTWVSVTVCAVQGMPGAALIMVREDTQRRALLDVQAELAAMTAEAERLRLALNGSHDGVWDWYPQRETIYVSSGWKRILGHHRSSLDVTVDVWLNLIHPDDRPGLLPRYQQHVALESASYEFEHRMRHRNGQWVWVLLRGQVSVWNADGTPERVTGTLRDVTEEVRARQELQRTQAHLQAITNAVPGLIGYKDRALRHQYGNVAYQEWYGRPHEELRGLHVREVIGEEMYRLNEPFMRAALAGSEQHFERSLTDAQGQERHVMVSYVPDLRDGEVHGLFVLAVDITSRYRAEQALLEEREWARTTLQSIGDGVITTDPQGHVTFMNPVAENLTGWSAAEGSGQPIEDVMHLSAERDEQRVPNPLLVALQEQRVVGMAFDTTLRSRAGTLRTIADSAAPIRRPDGTTLGAVIVFHDVSETRAMAVRMSHLAQHDALTDLPNRVLLQDRVQQALARHRRGGRPFALVFMDLDHFKYVNDSLGHQVGDELLRAVSRRLCELVRETDTVSRQGGDEFVLLLTELRTVMDVRAFADRLEEYLRQPYKVGEHVLNISFSLGIALCPTDGEDVGTLLRHADVAMYQAKAAGRGRTQFFSRELLASVEQRHRLVTQLRGAVADGAFTLHYQPKVAATGAVTGVEALLRWTLPDGTPVSPAEFIPAAEESGLILPLGRWVLEQACAQAREWERTLPEPLPVAVNISALQFSQPDFVEQVRGTLTASGLTPGLLELEITESLLAPEPEAARERLVVLRDLGVRLSIDDFGTGFSSLSYLKLFPVHTLKIDRAFVRDVATDRNDVAIVEAVIGIGQAMNLDVLAEGVETSRQVEVLTRLGCAAMQGYHFARPMPAAEMTAWIATRRMD</sequence>
<dbReference type="CDD" id="cd01949">
    <property type="entry name" value="GGDEF"/>
    <property type="match status" value="1"/>
</dbReference>
<dbReference type="InterPro" id="IPR000160">
    <property type="entry name" value="GGDEF_dom"/>
</dbReference>
<dbReference type="PROSITE" id="PS50887">
    <property type="entry name" value="GGDEF"/>
    <property type="match status" value="1"/>
</dbReference>
<gene>
    <name evidence="5" type="ORF">CBQ26_07665</name>
</gene>
<dbReference type="Gene3D" id="3.30.70.270">
    <property type="match status" value="1"/>
</dbReference>
<dbReference type="InterPro" id="IPR001633">
    <property type="entry name" value="EAL_dom"/>
</dbReference>
<accession>A0A246BMF3</accession>
<dbReference type="Pfam" id="PF00563">
    <property type="entry name" value="EAL"/>
    <property type="match status" value="1"/>
</dbReference>
<feature type="domain" description="PAC" evidence="2">
    <location>
        <begin position="464"/>
        <end position="516"/>
    </location>
</feature>